<dbReference type="GO" id="GO:0032259">
    <property type="term" value="P:methylation"/>
    <property type="evidence" value="ECO:0007669"/>
    <property type="project" value="UniProtKB-KW"/>
</dbReference>
<evidence type="ECO:0000313" key="1">
    <source>
        <dbReference type="EMBL" id="NEL81385.1"/>
    </source>
</evidence>
<dbReference type="AlphaFoldDB" id="A0A7X5N4K6"/>
<dbReference type="Proteomes" id="UP000471082">
    <property type="component" value="Unassembled WGS sequence"/>
</dbReference>
<gene>
    <name evidence="1" type="ORF">G3W61_34550</name>
</gene>
<protein>
    <submittedName>
        <fullName evidence="1">Protein-L-isoaspartate O-methyltransferase</fullName>
    </submittedName>
</protein>
<keyword evidence="1" id="KW-0489">Methyltransferase</keyword>
<reference evidence="1 2" key="1">
    <citation type="submission" date="2019-11" db="EMBL/GenBank/DDBJ databases">
        <title>Genome-resolved metagenomics to study the prevalence of co-infection and intraspecific heterogeneity among plant pathogen metapopulations.</title>
        <authorList>
            <person name="Newberry E."/>
            <person name="Bhandari R."/>
            <person name="Kemble J."/>
            <person name="Sikora E."/>
            <person name="Potnis N."/>
        </authorList>
    </citation>
    <scope>NUCLEOTIDE SEQUENCE [LARGE SCALE GENOMIC DNA]</scope>
    <source>
        <strain evidence="1">Xp_Tom_Tuscaloosa_18b</strain>
    </source>
</reference>
<keyword evidence="1" id="KW-0808">Transferase</keyword>
<dbReference type="GO" id="GO:0008168">
    <property type="term" value="F:methyltransferase activity"/>
    <property type="evidence" value="ECO:0007669"/>
    <property type="project" value="UniProtKB-KW"/>
</dbReference>
<dbReference type="EMBL" id="JAAGYU010002529">
    <property type="protein sequence ID" value="NEL81385.1"/>
    <property type="molecule type" value="Genomic_DNA"/>
</dbReference>
<comment type="caution">
    <text evidence="1">The sequence shown here is derived from an EMBL/GenBank/DDBJ whole genome shotgun (WGS) entry which is preliminary data.</text>
</comment>
<feature type="non-terminal residue" evidence="1">
    <location>
        <position position="1"/>
    </location>
</feature>
<name>A0A7X5N4K6_XANPE</name>
<evidence type="ECO:0000313" key="2">
    <source>
        <dbReference type="Proteomes" id="UP000471082"/>
    </source>
</evidence>
<proteinExistence type="predicted"/>
<sequence length="34" mass="3569">SQSLVQLTRAADGAIEQQVLAPVTFVPLLSGMLD</sequence>
<organism evidence="1 2">
    <name type="scientific">Xanthomonas perforans</name>
    <dbReference type="NCBI Taxonomy" id="442694"/>
    <lineage>
        <taxon>Bacteria</taxon>
        <taxon>Pseudomonadati</taxon>
        <taxon>Pseudomonadota</taxon>
        <taxon>Gammaproteobacteria</taxon>
        <taxon>Lysobacterales</taxon>
        <taxon>Lysobacteraceae</taxon>
        <taxon>Xanthomonas</taxon>
    </lineage>
</organism>
<accession>A0A7X5N4K6</accession>